<dbReference type="Proteomes" id="UP000028837">
    <property type="component" value="Unassembled WGS sequence"/>
</dbReference>
<dbReference type="InterPro" id="IPR029036">
    <property type="entry name" value="P5CR_dimer"/>
</dbReference>
<feature type="domain" description="Pyrroline-5-carboxylate reductase catalytic N-terminal" evidence="5">
    <location>
        <begin position="97"/>
        <end position="189"/>
    </location>
</feature>
<gene>
    <name evidence="7" type="ORF">TGDOM2_271610</name>
</gene>
<dbReference type="InterPro" id="IPR008927">
    <property type="entry name" value="6-PGluconate_DH-like_C_sf"/>
</dbReference>
<dbReference type="Pfam" id="PF03807">
    <property type="entry name" value="F420_oxidored"/>
    <property type="match status" value="1"/>
</dbReference>
<evidence type="ECO:0000256" key="1">
    <source>
        <dbReference type="ARBA" id="ARBA00005525"/>
    </source>
</evidence>
<dbReference type="FunFam" id="1.10.3730.10:FF:000001">
    <property type="entry name" value="Pyrroline-5-carboxylate reductase"/>
    <property type="match status" value="1"/>
</dbReference>
<evidence type="ECO:0000256" key="4">
    <source>
        <dbReference type="SAM" id="SignalP"/>
    </source>
</evidence>
<keyword evidence="3 7" id="KW-0560">Oxidoreductase</keyword>
<keyword evidence="2" id="KW-0521">NADP</keyword>
<dbReference type="InterPro" id="IPR000304">
    <property type="entry name" value="Pyrroline-COOH_reductase"/>
</dbReference>
<reference evidence="7 8" key="1">
    <citation type="submission" date="2014-02" db="EMBL/GenBank/DDBJ databases">
        <authorList>
            <person name="Sibley D."/>
            <person name="Venepally P."/>
            <person name="Karamycheva S."/>
            <person name="Hadjithomas M."/>
            <person name="Khan A."/>
            <person name="Brunk B."/>
            <person name="Roos D."/>
            <person name="Caler E."/>
            <person name="Lorenzi H."/>
        </authorList>
    </citation>
    <scope>NUCLEOTIDE SEQUENCE [LARGE SCALE GENOMIC DNA]</scope>
    <source>
        <strain evidence="7 8">GAB2-2007-GAL-DOM2</strain>
    </source>
</reference>
<dbReference type="Gene3D" id="1.10.3730.10">
    <property type="entry name" value="ProC C-terminal domain-like"/>
    <property type="match status" value="1"/>
</dbReference>
<evidence type="ECO:0000256" key="2">
    <source>
        <dbReference type="ARBA" id="ARBA00022857"/>
    </source>
</evidence>
<dbReference type="PANTHER" id="PTHR11645:SF0">
    <property type="entry name" value="PYRROLINE-5-CARBOXYLATE REDUCTASE 3"/>
    <property type="match status" value="1"/>
</dbReference>
<dbReference type="GO" id="GO:0055129">
    <property type="term" value="P:L-proline biosynthetic process"/>
    <property type="evidence" value="ECO:0007669"/>
    <property type="project" value="TreeGrafter"/>
</dbReference>
<organism evidence="7 8">
    <name type="scientific">Toxoplasma gondii GAB2-2007-GAL-DOM2</name>
    <dbReference type="NCBI Taxonomy" id="1130820"/>
    <lineage>
        <taxon>Eukaryota</taxon>
        <taxon>Sar</taxon>
        <taxon>Alveolata</taxon>
        <taxon>Apicomplexa</taxon>
        <taxon>Conoidasida</taxon>
        <taxon>Coccidia</taxon>
        <taxon>Eucoccidiorida</taxon>
        <taxon>Eimeriorina</taxon>
        <taxon>Sarcocystidae</taxon>
        <taxon>Toxoplasma</taxon>
    </lineage>
</organism>
<dbReference type="GO" id="GO:0004735">
    <property type="term" value="F:pyrroline-5-carboxylate reductase activity"/>
    <property type="evidence" value="ECO:0007669"/>
    <property type="project" value="UniProtKB-EC"/>
</dbReference>
<feature type="chain" id="PRO_5001809268" evidence="4">
    <location>
        <begin position="28"/>
        <end position="375"/>
    </location>
</feature>
<dbReference type="InterPro" id="IPR036291">
    <property type="entry name" value="NAD(P)-bd_dom_sf"/>
</dbReference>
<dbReference type="SUPFAM" id="SSF48179">
    <property type="entry name" value="6-phosphogluconate dehydrogenase C-terminal domain-like"/>
    <property type="match status" value="1"/>
</dbReference>
<dbReference type="VEuPathDB" id="ToxoDB:TGDOM2_271610"/>
<dbReference type="EMBL" id="AHZU02000521">
    <property type="protein sequence ID" value="KFG43405.1"/>
    <property type="molecule type" value="Genomic_DNA"/>
</dbReference>
<feature type="domain" description="Pyrroline-5-carboxylate reductase dimerisation" evidence="6">
    <location>
        <begin position="265"/>
        <end position="365"/>
    </location>
</feature>
<comment type="similarity">
    <text evidence="1">Belongs to the pyrroline-5-carboxylate reductase family.</text>
</comment>
<accession>A0A086KG87</accession>
<evidence type="ECO:0000259" key="6">
    <source>
        <dbReference type="Pfam" id="PF14748"/>
    </source>
</evidence>
<protein>
    <submittedName>
        <fullName evidence="7">Pyrroline-5-carboxylate reductase</fullName>
        <ecNumber evidence="7">1.5.1.2</ecNumber>
    </submittedName>
</protein>
<proteinExistence type="inferred from homology"/>
<feature type="signal peptide" evidence="4">
    <location>
        <begin position="1"/>
        <end position="27"/>
    </location>
</feature>
<evidence type="ECO:0000256" key="3">
    <source>
        <dbReference type="ARBA" id="ARBA00023002"/>
    </source>
</evidence>
<evidence type="ECO:0000259" key="5">
    <source>
        <dbReference type="Pfam" id="PF03807"/>
    </source>
</evidence>
<sequence>MCCGTILSQTLSLMLTLVRWYISHVRTTVNRHLWGNAKRLRGERRFRSPSHRSVVGSKAVYKKEPGCPSPPRKCCAPAASKHRQQDENRMTERIRKKIAFIGAGTMAFALAKGFTSSKRVLPSEITMLVRNEAARNHAIENGYLAVHTLEELDPMDIIFISVTATEALDLVRSFAPVIDGSHHLIISISIGVSLSKLVETVTEEKEKHGQKVEGNRRIARLLPNVACQSGHGVSVFCLGPDCSHDDGHTIMNLLTTCGVCYRIEERYMDASAALAGSGPAFVFMLLDALSDAGVKNGLPRVVASSLAIDMVKGSAGFARAKQSVKTLGELKEETILPGGATITGLTELDRHGFVNSVIQAVEQCMIPADPDTNLL</sequence>
<dbReference type="HAMAP" id="MF_01925">
    <property type="entry name" value="P5C_reductase"/>
    <property type="match status" value="1"/>
</dbReference>
<dbReference type="OrthoDB" id="10263291at2759"/>
<name>A0A086KG87_TOXGO</name>
<dbReference type="Gene3D" id="3.40.50.720">
    <property type="entry name" value="NAD(P)-binding Rossmann-like Domain"/>
    <property type="match status" value="1"/>
</dbReference>
<evidence type="ECO:0000313" key="8">
    <source>
        <dbReference type="Proteomes" id="UP000028837"/>
    </source>
</evidence>
<comment type="caution">
    <text evidence="7">The sequence shown here is derived from an EMBL/GenBank/DDBJ whole genome shotgun (WGS) entry which is preliminary data.</text>
</comment>
<dbReference type="PANTHER" id="PTHR11645">
    <property type="entry name" value="PYRROLINE-5-CARBOXYLATE REDUCTASE"/>
    <property type="match status" value="1"/>
</dbReference>
<keyword evidence="4" id="KW-0732">Signal</keyword>
<dbReference type="EC" id="1.5.1.2" evidence="7"/>
<dbReference type="Pfam" id="PF14748">
    <property type="entry name" value="P5CR_dimer"/>
    <property type="match status" value="1"/>
</dbReference>
<dbReference type="InterPro" id="IPR028939">
    <property type="entry name" value="P5C_Rdtase_cat_N"/>
</dbReference>
<dbReference type="SUPFAM" id="SSF51735">
    <property type="entry name" value="NAD(P)-binding Rossmann-fold domains"/>
    <property type="match status" value="1"/>
</dbReference>
<dbReference type="AlphaFoldDB" id="A0A086KG87"/>
<evidence type="ECO:0000313" key="7">
    <source>
        <dbReference type="EMBL" id="KFG43405.1"/>
    </source>
</evidence>